<dbReference type="Gene3D" id="3.40.50.300">
    <property type="entry name" value="P-loop containing nucleotide triphosphate hydrolases"/>
    <property type="match status" value="1"/>
</dbReference>
<dbReference type="RefSeq" id="XP_024740626.1">
    <property type="nucleotide sequence ID" value="XM_024874201.1"/>
</dbReference>
<keyword evidence="3" id="KW-1185">Reference proteome</keyword>
<reference evidence="2 3" key="1">
    <citation type="submission" date="2016-04" db="EMBL/GenBank/DDBJ databases">
        <title>A degradative enzymes factory behind the ericoid mycorrhizal symbiosis.</title>
        <authorList>
            <consortium name="DOE Joint Genome Institute"/>
            <person name="Martino E."/>
            <person name="Morin E."/>
            <person name="Grelet G."/>
            <person name="Kuo A."/>
            <person name="Kohler A."/>
            <person name="Daghino S."/>
            <person name="Barry K."/>
            <person name="Choi C."/>
            <person name="Cichocki N."/>
            <person name="Clum A."/>
            <person name="Copeland A."/>
            <person name="Hainaut M."/>
            <person name="Haridas S."/>
            <person name="Labutti K."/>
            <person name="Lindquist E."/>
            <person name="Lipzen A."/>
            <person name="Khouja H.-R."/>
            <person name="Murat C."/>
            <person name="Ohm R."/>
            <person name="Olson A."/>
            <person name="Spatafora J."/>
            <person name="Veneault-Fourrey C."/>
            <person name="Henrissat B."/>
            <person name="Grigoriev I."/>
            <person name="Martin F."/>
            <person name="Perotto S."/>
        </authorList>
    </citation>
    <scope>NUCLEOTIDE SEQUENCE [LARGE SCALE GENOMIC DNA]</scope>
    <source>
        <strain evidence="2 3">E</strain>
    </source>
</reference>
<dbReference type="EMBL" id="KZ613780">
    <property type="protein sequence ID" value="PMD63722.1"/>
    <property type="molecule type" value="Genomic_DNA"/>
</dbReference>
<sequence length="163" mass="18899">WLRNESPYIIAIATLGTGINVPGIIYIIYLEAPYSIINYTQEASYTSRAGKRITAIIIIEDKDWPAENSKKDSCLELKTHKVNSLIRIKDYRYSILGRSLDNDLRDYKRINTVLYNNCQREELLWKSKLFSQGLIISQVYGRKVARRLERIEAALEEVKELGQ</sequence>
<accession>A0A2J6TL59</accession>
<keyword evidence="1" id="KW-0812">Transmembrane</keyword>
<dbReference type="STRING" id="1095630.A0A2J6TL59"/>
<dbReference type="SUPFAM" id="SSF52540">
    <property type="entry name" value="P-loop containing nucleoside triphosphate hydrolases"/>
    <property type="match status" value="1"/>
</dbReference>
<dbReference type="InParanoid" id="A0A2J6TL59"/>
<dbReference type="OrthoDB" id="3562408at2759"/>
<dbReference type="Proteomes" id="UP000235371">
    <property type="component" value="Unassembled WGS sequence"/>
</dbReference>
<keyword evidence="1" id="KW-0472">Membrane</keyword>
<keyword evidence="1" id="KW-1133">Transmembrane helix</keyword>
<name>A0A2J6TL59_9HELO</name>
<dbReference type="InterPro" id="IPR027417">
    <property type="entry name" value="P-loop_NTPase"/>
</dbReference>
<gene>
    <name evidence="2" type="ORF">K444DRAFT_522351</name>
</gene>
<evidence type="ECO:0008006" key="4">
    <source>
        <dbReference type="Google" id="ProtNLM"/>
    </source>
</evidence>
<evidence type="ECO:0000256" key="1">
    <source>
        <dbReference type="SAM" id="Phobius"/>
    </source>
</evidence>
<feature type="non-terminal residue" evidence="2">
    <location>
        <position position="1"/>
    </location>
</feature>
<dbReference type="AlphaFoldDB" id="A0A2J6TL59"/>
<evidence type="ECO:0000313" key="2">
    <source>
        <dbReference type="EMBL" id="PMD63722.1"/>
    </source>
</evidence>
<evidence type="ECO:0000313" key="3">
    <source>
        <dbReference type="Proteomes" id="UP000235371"/>
    </source>
</evidence>
<proteinExistence type="predicted"/>
<feature type="transmembrane region" description="Helical" evidence="1">
    <location>
        <begin position="6"/>
        <end position="29"/>
    </location>
</feature>
<dbReference type="GeneID" id="36582281"/>
<protein>
    <recommendedName>
        <fullName evidence="4">Helicase C-terminal domain-containing protein</fullName>
    </recommendedName>
</protein>
<organism evidence="2 3">
    <name type="scientific">Hyaloscypha bicolor E</name>
    <dbReference type="NCBI Taxonomy" id="1095630"/>
    <lineage>
        <taxon>Eukaryota</taxon>
        <taxon>Fungi</taxon>
        <taxon>Dikarya</taxon>
        <taxon>Ascomycota</taxon>
        <taxon>Pezizomycotina</taxon>
        <taxon>Leotiomycetes</taxon>
        <taxon>Helotiales</taxon>
        <taxon>Hyaloscyphaceae</taxon>
        <taxon>Hyaloscypha</taxon>
        <taxon>Hyaloscypha bicolor</taxon>
    </lineage>
</organism>